<keyword evidence="2" id="KW-0472">Membrane</keyword>
<evidence type="ECO:0000256" key="1">
    <source>
        <dbReference type="SAM" id="MobiDB-lite"/>
    </source>
</evidence>
<keyword evidence="2" id="KW-0812">Transmembrane</keyword>
<sequence length="260" mass="28818">MSLTEYLSIPFLISLGITLLLVGIVGMFFTQRLQEQNHKINSIIGLVTTMAEEMNYLRAKTAANPNIELNNKEGGSASEFASASKSEELLLVSDGEDDDSDESDDDEDDEDDEDDDEETEAEAEQDDELLDISEVKDSSENVKLINIFSSLSNDEVEISNLNEIYDNADDDSSDSDSEELVSVSNETINLVELDSNTDIDINALNSSLINRDEKVLSIDLNTVDYKKFSITQLRNIVSEKGLSDDPTKLKKNDLIKLLEG</sequence>
<protein>
    <recommendedName>
        <fullName evidence="4">Rho termination factor N-terminal domain-containing protein</fullName>
    </recommendedName>
</protein>
<evidence type="ECO:0008006" key="4">
    <source>
        <dbReference type="Google" id="ProtNLM"/>
    </source>
</evidence>
<feature type="region of interest" description="Disordered" evidence="1">
    <location>
        <begin position="91"/>
        <end position="128"/>
    </location>
</feature>
<feature type="transmembrane region" description="Helical" evidence="2">
    <location>
        <begin position="6"/>
        <end position="29"/>
    </location>
</feature>
<evidence type="ECO:0000256" key="2">
    <source>
        <dbReference type="SAM" id="Phobius"/>
    </source>
</evidence>
<dbReference type="EMBL" id="MN740989">
    <property type="protein sequence ID" value="QHU21331.1"/>
    <property type="molecule type" value="Genomic_DNA"/>
</dbReference>
<reference evidence="3" key="1">
    <citation type="journal article" date="2020" name="Nature">
        <title>Giant virus diversity and host interactions through global metagenomics.</title>
        <authorList>
            <person name="Schulz F."/>
            <person name="Roux S."/>
            <person name="Paez-Espino D."/>
            <person name="Jungbluth S."/>
            <person name="Walsh D.A."/>
            <person name="Denef V.J."/>
            <person name="McMahon K.D."/>
            <person name="Konstantinidis K.T."/>
            <person name="Eloe-Fadrosh E.A."/>
            <person name="Kyrpides N.C."/>
            <person name="Woyke T."/>
        </authorList>
    </citation>
    <scope>NUCLEOTIDE SEQUENCE</scope>
    <source>
        <strain evidence="3">GVMAG-S-3300013094-109</strain>
    </source>
</reference>
<name>A0A6C0KVQ4_9ZZZZ</name>
<organism evidence="3">
    <name type="scientific">viral metagenome</name>
    <dbReference type="NCBI Taxonomy" id="1070528"/>
    <lineage>
        <taxon>unclassified sequences</taxon>
        <taxon>metagenomes</taxon>
        <taxon>organismal metagenomes</taxon>
    </lineage>
</organism>
<proteinExistence type="predicted"/>
<dbReference type="AlphaFoldDB" id="A0A6C0KVQ4"/>
<feature type="compositionally biased region" description="Acidic residues" evidence="1">
    <location>
        <begin position="94"/>
        <end position="128"/>
    </location>
</feature>
<keyword evidence="2" id="KW-1133">Transmembrane helix</keyword>
<evidence type="ECO:0000313" key="3">
    <source>
        <dbReference type="EMBL" id="QHU21331.1"/>
    </source>
</evidence>
<accession>A0A6C0KVQ4</accession>